<dbReference type="PROSITE" id="PS51257">
    <property type="entry name" value="PROKAR_LIPOPROTEIN"/>
    <property type="match status" value="1"/>
</dbReference>
<keyword evidence="6" id="KW-0564">Palmitate</keyword>
<keyword evidence="3 8" id="KW-0732">Signal</keyword>
<keyword evidence="4" id="KW-0677">Repeat</keyword>
<name>A0ABY5J0A5_9BACT</name>
<reference evidence="9" key="1">
    <citation type="submission" date="2022-07" db="EMBL/GenBank/DDBJ databases">
        <title>Complete genome of Mycoplasma equigenitalium type strain T37.</title>
        <authorList>
            <person name="Spergser J."/>
        </authorList>
    </citation>
    <scope>NUCLEOTIDE SEQUENCE</scope>
    <source>
        <strain evidence="9">T37</strain>
    </source>
</reference>
<comment type="subcellular location">
    <subcellularLocation>
        <location evidence="1">Cell membrane</location>
        <topology evidence="1">Lipid-anchor</topology>
    </subcellularLocation>
</comment>
<evidence type="ECO:0000256" key="6">
    <source>
        <dbReference type="ARBA" id="ARBA00023139"/>
    </source>
</evidence>
<evidence type="ECO:0000256" key="4">
    <source>
        <dbReference type="ARBA" id="ARBA00022737"/>
    </source>
</evidence>
<dbReference type="EMBL" id="CP101808">
    <property type="protein sequence ID" value="UUD36691.1"/>
    <property type="molecule type" value="Genomic_DNA"/>
</dbReference>
<gene>
    <name evidence="9" type="ORF">NPA09_02135</name>
</gene>
<evidence type="ECO:0000313" key="10">
    <source>
        <dbReference type="Proteomes" id="UP001059576"/>
    </source>
</evidence>
<dbReference type="Proteomes" id="UP001059576">
    <property type="component" value="Chromosome"/>
</dbReference>
<organism evidence="9 10">
    <name type="scientific">Mycoplasmopsis equigenitalium</name>
    <dbReference type="NCBI Taxonomy" id="114883"/>
    <lineage>
        <taxon>Bacteria</taxon>
        <taxon>Bacillati</taxon>
        <taxon>Mycoplasmatota</taxon>
        <taxon>Mycoplasmoidales</taxon>
        <taxon>Metamycoplasmataceae</taxon>
        <taxon>Mycoplasmopsis</taxon>
    </lineage>
</organism>
<accession>A0ABY5J0A5</accession>
<evidence type="ECO:0000256" key="8">
    <source>
        <dbReference type="SAM" id="SignalP"/>
    </source>
</evidence>
<sequence length="107" mass="11742">MMKRENMNKKKLLLGIGTIATFSATAVFAVSCSDEKIDAAAEKLSNAKLRLSNLNKITAEIQIEYKVTITLIGVYAHPDKFGVSVHIYKISRGNKSKKVKVEVAGIM</sequence>
<dbReference type="InterPro" id="IPR054816">
    <property type="entry name" value="Lipoprotein_mollicutes-type_CS"/>
</dbReference>
<proteinExistence type="predicted"/>
<dbReference type="NCBIfam" id="NF033817">
    <property type="entry name" value="Mplas_variab_LP"/>
    <property type="match status" value="1"/>
</dbReference>
<feature type="chain" id="PRO_5046643457" description="Lipoprotein" evidence="8">
    <location>
        <begin position="30"/>
        <end position="107"/>
    </location>
</feature>
<protein>
    <recommendedName>
        <fullName evidence="11">Lipoprotein</fullName>
    </recommendedName>
</protein>
<keyword evidence="2" id="KW-1003">Cell membrane</keyword>
<dbReference type="InterPro" id="IPR049890">
    <property type="entry name" value="VlpA-F-like_signal"/>
</dbReference>
<evidence type="ECO:0000256" key="5">
    <source>
        <dbReference type="ARBA" id="ARBA00023136"/>
    </source>
</evidence>
<evidence type="ECO:0000256" key="2">
    <source>
        <dbReference type="ARBA" id="ARBA00022475"/>
    </source>
</evidence>
<evidence type="ECO:0008006" key="11">
    <source>
        <dbReference type="Google" id="ProtNLM"/>
    </source>
</evidence>
<keyword evidence="7" id="KW-0449">Lipoprotein</keyword>
<dbReference type="RefSeq" id="WP_129721634.1">
    <property type="nucleotide sequence ID" value="NZ_CP101808.1"/>
</dbReference>
<evidence type="ECO:0000313" key="9">
    <source>
        <dbReference type="EMBL" id="UUD36691.1"/>
    </source>
</evidence>
<keyword evidence="10" id="KW-1185">Reference proteome</keyword>
<evidence type="ECO:0000256" key="3">
    <source>
        <dbReference type="ARBA" id="ARBA00022729"/>
    </source>
</evidence>
<feature type="signal peptide" evidence="8">
    <location>
        <begin position="1"/>
        <end position="29"/>
    </location>
</feature>
<keyword evidence="5" id="KW-0472">Membrane</keyword>
<evidence type="ECO:0000256" key="1">
    <source>
        <dbReference type="ARBA" id="ARBA00004193"/>
    </source>
</evidence>
<evidence type="ECO:0000256" key="7">
    <source>
        <dbReference type="ARBA" id="ARBA00023288"/>
    </source>
</evidence>
<dbReference type="NCBIfam" id="NF045726">
    <property type="entry name" value="XXplasma_LP"/>
    <property type="match status" value="1"/>
</dbReference>